<name>A0A226DT87_FOLCA</name>
<feature type="chain" id="PRO_5012985578" evidence="1">
    <location>
        <begin position="19"/>
        <end position="371"/>
    </location>
</feature>
<evidence type="ECO:0000313" key="3">
    <source>
        <dbReference type="Proteomes" id="UP000198287"/>
    </source>
</evidence>
<dbReference type="AlphaFoldDB" id="A0A226DT87"/>
<gene>
    <name evidence="2" type="ORF">Fcan01_17403</name>
</gene>
<comment type="caution">
    <text evidence="2">The sequence shown here is derived from an EMBL/GenBank/DDBJ whole genome shotgun (WGS) entry which is preliminary data.</text>
</comment>
<keyword evidence="1" id="KW-0732">Signal</keyword>
<dbReference type="Proteomes" id="UP000198287">
    <property type="component" value="Unassembled WGS sequence"/>
</dbReference>
<dbReference type="EMBL" id="LNIX01000012">
    <property type="protein sequence ID" value="OXA47921.1"/>
    <property type="molecule type" value="Genomic_DNA"/>
</dbReference>
<keyword evidence="3" id="KW-1185">Reference proteome</keyword>
<evidence type="ECO:0000256" key="1">
    <source>
        <dbReference type="SAM" id="SignalP"/>
    </source>
</evidence>
<reference evidence="2 3" key="1">
    <citation type="submission" date="2015-12" db="EMBL/GenBank/DDBJ databases">
        <title>The genome of Folsomia candida.</title>
        <authorList>
            <person name="Faddeeva A."/>
            <person name="Derks M.F."/>
            <person name="Anvar Y."/>
            <person name="Smit S."/>
            <person name="Van Straalen N."/>
            <person name="Roelofs D."/>
        </authorList>
    </citation>
    <scope>NUCLEOTIDE SEQUENCE [LARGE SCALE GENOMIC DNA]</scope>
    <source>
        <strain evidence="2 3">VU population</strain>
        <tissue evidence="2">Whole body</tissue>
    </source>
</reference>
<proteinExistence type="predicted"/>
<organism evidence="2 3">
    <name type="scientific">Folsomia candida</name>
    <name type="common">Springtail</name>
    <dbReference type="NCBI Taxonomy" id="158441"/>
    <lineage>
        <taxon>Eukaryota</taxon>
        <taxon>Metazoa</taxon>
        <taxon>Ecdysozoa</taxon>
        <taxon>Arthropoda</taxon>
        <taxon>Hexapoda</taxon>
        <taxon>Collembola</taxon>
        <taxon>Entomobryomorpha</taxon>
        <taxon>Isotomoidea</taxon>
        <taxon>Isotomidae</taxon>
        <taxon>Proisotominae</taxon>
        <taxon>Folsomia</taxon>
    </lineage>
</organism>
<evidence type="ECO:0000313" key="2">
    <source>
        <dbReference type="EMBL" id="OXA47921.1"/>
    </source>
</evidence>
<protein>
    <submittedName>
        <fullName evidence="2">Uncharacterized protein</fullName>
    </submittedName>
</protein>
<feature type="signal peptide" evidence="1">
    <location>
        <begin position="1"/>
        <end position="18"/>
    </location>
</feature>
<sequence length="371" mass="41172">MATLSLFVAIICLSQACGNVNVLFDGFKKQELPLRYCGGSNLNGVLRKLPALPVCRPVDTKKNSSAIILTSYSTDKSEQIISATECYIRSYTYYVPPTLVGIKRALLLIQDEKYEPLTAGACQDLVLTKTTPDNQKLEDHGEGAIGTKNNKVPSPKWFTPAEITNTNYYVTKIWLNANDNYIKPIGVAITQECTVEDEQCPTSRGILIWDKTDHKTCRLIQGKPTPCLRTGVHITCREALLSIDGWITTSLCGVTVAKSSAGIFFATNRSKELHDEVNSHAEIIAQFHKEHGNRMMIENRTDEGVISTTSFGAHLDHISAVVNENIESVVSNFHLTDCRRNRMQLEMHLRDAAQGNVNSLLAGLYQDPDIR</sequence>
<accession>A0A226DT87</accession>